<keyword evidence="4" id="KW-1185">Reference proteome</keyword>
<accession>A0A1H2EN09</accession>
<name>A0A1H2EN09_9BACT</name>
<dbReference type="Proteomes" id="UP000199608">
    <property type="component" value="Unassembled WGS sequence"/>
</dbReference>
<dbReference type="Pfam" id="PF10609">
    <property type="entry name" value="ParA"/>
    <property type="match status" value="1"/>
</dbReference>
<dbReference type="AlphaFoldDB" id="A0A1H2EN09"/>
<evidence type="ECO:0000313" key="4">
    <source>
        <dbReference type="Proteomes" id="UP000199608"/>
    </source>
</evidence>
<dbReference type="Gene3D" id="3.40.50.300">
    <property type="entry name" value="P-loop containing nucleotide triphosphate hydrolases"/>
    <property type="match status" value="1"/>
</dbReference>
<dbReference type="EMBL" id="FNLL01000003">
    <property type="protein sequence ID" value="SDT96572.1"/>
    <property type="molecule type" value="Genomic_DNA"/>
</dbReference>
<dbReference type="GO" id="GO:0004713">
    <property type="term" value="F:protein tyrosine kinase activity"/>
    <property type="evidence" value="ECO:0007669"/>
    <property type="project" value="TreeGrafter"/>
</dbReference>
<dbReference type="PANTHER" id="PTHR32309:SF13">
    <property type="entry name" value="FERRIC ENTEROBACTIN TRANSPORT PROTEIN FEPE"/>
    <property type="match status" value="1"/>
</dbReference>
<dbReference type="GO" id="GO:0005524">
    <property type="term" value="F:ATP binding"/>
    <property type="evidence" value="ECO:0007669"/>
    <property type="project" value="UniProtKB-KW"/>
</dbReference>
<evidence type="ECO:0000256" key="1">
    <source>
        <dbReference type="ARBA" id="ARBA00022741"/>
    </source>
</evidence>
<dbReference type="PANTHER" id="PTHR32309">
    <property type="entry name" value="TYROSINE-PROTEIN KINASE"/>
    <property type="match status" value="1"/>
</dbReference>
<dbReference type="GO" id="GO:0005886">
    <property type="term" value="C:plasma membrane"/>
    <property type="evidence" value="ECO:0007669"/>
    <property type="project" value="TreeGrafter"/>
</dbReference>
<proteinExistence type="predicted"/>
<dbReference type="InterPro" id="IPR033756">
    <property type="entry name" value="YlxH/NBP35"/>
</dbReference>
<dbReference type="InterPro" id="IPR027417">
    <property type="entry name" value="P-loop_NTPase"/>
</dbReference>
<protein>
    <submittedName>
        <fullName evidence="3">Exopolysaccharide/PEP-CTERM locus tyrosine autokinase</fullName>
    </submittedName>
</protein>
<dbReference type="InterPro" id="IPR005702">
    <property type="entry name" value="Wzc-like_C"/>
</dbReference>
<keyword evidence="1" id="KW-0547">Nucleotide-binding</keyword>
<reference evidence="4" key="1">
    <citation type="submission" date="2016-10" db="EMBL/GenBank/DDBJ databases">
        <authorList>
            <person name="Varghese N."/>
            <person name="Submissions S."/>
        </authorList>
    </citation>
    <scope>NUCLEOTIDE SEQUENCE [LARGE SCALE GENOMIC DNA]</scope>
    <source>
        <strain evidence="4">DSM 3384</strain>
    </source>
</reference>
<gene>
    <name evidence="3" type="ORF">SAMN04487931_103246</name>
</gene>
<evidence type="ECO:0000256" key="2">
    <source>
        <dbReference type="ARBA" id="ARBA00022840"/>
    </source>
</evidence>
<dbReference type="InterPro" id="IPR050445">
    <property type="entry name" value="Bact_polysacc_biosynth/exp"/>
</dbReference>
<dbReference type="CDD" id="cd05387">
    <property type="entry name" value="BY-kinase"/>
    <property type="match status" value="1"/>
</dbReference>
<organism evidence="3 4">
    <name type="scientific">Desulfobacula phenolica</name>
    <dbReference type="NCBI Taxonomy" id="90732"/>
    <lineage>
        <taxon>Bacteria</taxon>
        <taxon>Pseudomonadati</taxon>
        <taxon>Thermodesulfobacteriota</taxon>
        <taxon>Desulfobacteria</taxon>
        <taxon>Desulfobacterales</taxon>
        <taxon>Desulfobacteraceae</taxon>
        <taxon>Desulfobacula</taxon>
    </lineage>
</organism>
<evidence type="ECO:0000313" key="3">
    <source>
        <dbReference type="EMBL" id="SDT96572.1"/>
    </source>
</evidence>
<dbReference type="NCBIfam" id="TIGR01007">
    <property type="entry name" value="eps_fam"/>
    <property type="match status" value="1"/>
</dbReference>
<keyword evidence="3" id="KW-0418">Kinase</keyword>
<dbReference type="RefSeq" id="WP_092231653.1">
    <property type="nucleotide sequence ID" value="NZ_FNLL01000003.1"/>
</dbReference>
<dbReference type="SUPFAM" id="SSF52540">
    <property type="entry name" value="P-loop containing nucleoside triphosphate hydrolases"/>
    <property type="match status" value="1"/>
</dbReference>
<keyword evidence="3" id="KW-0808">Transferase</keyword>
<keyword evidence="2" id="KW-0067">ATP-binding</keyword>
<sequence length="287" mass="32005">MGKIYNAFKKKESEVFDSVMDDGTEPVPEETEYEFCISDADTSISEPYEEIPEKEVMPGNIDPSLVTVHSPHSIESEQFRLLKNNILFPEIGTPPKSIMITSPSPDEGKSFVAANLAISIAGSIDEHVLLMDCDLRLPTIHKLFGLPDTKGLSDHLSTAISLNDLLLKTFIPKLTILPGGTIPRNPSELLSSGQMRSLIHEVKLRYRDRYIIIDTPPPYITSEGNALARQVDGIIVIIRHGKTRIKDVQDIINIYGKEKIIGVVHNFAEKRPGYGYGYYKYGYGTVK</sequence>